<protein>
    <recommendedName>
        <fullName evidence="4">Glycosyltransferase subfamily 4-like N-terminal domain-containing protein</fullName>
    </recommendedName>
</protein>
<feature type="domain" description="Glycosyl transferase family 1" evidence="1">
    <location>
        <begin position="219"/>
        <end position="347"/>
    </location>
</feature>
<dbReference type="GO" id="GO:0016757">
    <property type="term" value="F:glycosyltransferase activity"/>
    <property type="evidence" value="ECO:0007669"/>
    <property type="project" value="InterPro"/>
</dbReference>
<organism evidence="3">
    <name type="scientific">marine sediment metagenome</name>
    <dbReference type="NCBI Taxonomy" id="412755"/>
    <lineage>
        <taxon>unclassified sequences</taxon>
        <taxon>metagenomes</taxon>
        <taxon>ecological metagenomes</taxon>
    </lineage>
</organism>
<gene>
    <name evidence="3" type="ORF">S01H4_01473</name>
</gene>
<evidence type="ECO:0000259" key="2">
    <source>
        <dbReference type="Pfam" id="PF13439"/>
    </source>
</evidence>
<dbReference type="Pfam" id="PF13439">
    <property type="entry name" value="Glyco_transf_4"/>
    <property type="match status" value="1"/>
</dbReference>
<evidence type="ECO:0000313" key="3">
    <source>
        <dbReference type="EMBL" id="GAG69295.1"/>
    </source>
</evidence>
<accession>X0ZI27</accession>
<dbReference type="InterPro" id="IPR001296">
    <property type="entry name" value="Glyco_trans_1"/>
</dbReference>
<evidence type="ECO:0008006" key="4">
    <source>
        <dbReference type="Google" id="ProtNLM"/>
    </source>
</evidence>
<dbReference type="EMBL" id="BART01000269">
    <property type="protein sequence ID" value="GAG69295.1"/>
    <property type="molecule type" value="Genomic_DNA"/>
</dbReference>
<dbReference type="InterPro" id="IPR050194">
    <property type="entry name" value="Glycosyltransferase_grp1"/>
</dbReference>
<comment type="caution">
    <text evidence="3">The sequence shown here is derived from an EMBL/GenBank/DDBJ whole genome shotgun (WGS) entry which is preliminary data.</text>
</comment>
<evidence type="ECO:0000259" key="1">
    <source>
        <dbReference type="Pfam" id="PF00534"/>
    </source>
</evidence>
<dbReference type="PANTHER" id="PTHR45947">
    <property type="entry name" value="SULFOQUINOVOSYL TRANSFERASE SQD2"/>
    <property type="match status" value="1"/>
</dbReference>
<reference evidence="3" key="1">
    <citation type="journal article" date="2014" name="Front. Microbiol.">
        <title>High frequency of phylogenetically diverse reductive dehalogenase-homologous genes in deep subseafloor sedimentary metagenomes.</title>
        <authorList>
            <person name="Kawai M."/>
            <person name="Futagami T."/>
            <person name="Toyoda A."/>
            <person name="Takaki Y."/>
            <person name="Nishi S."/>
            <person name="Hori S."/>
            <person name="Arai W."/>
            <person name="Tsubouchi T."/>
            <person name="Morono Y."/>
            <person name="Uchiyama I."/>
            <person name="Ito T."/>
            <person name="Fujiyama A."/>
            <person name="Inagaki F."/>
            <person name="Takami H."/>
        </authorList>
    </citation>
    <scope>NUCLEOTIDE SEQUENCE</scope>
    <source>
        <strain evidence="3">Expedition CK06-06</strain>
    </source>
</reference>
<feature type="domain" description="Glycosyltransferase subfamily 4-like N-terminal" evidence="2">
    <location>
        <begin position="14"/>
        <end position="197"/>
    </location>
</feature>
<dbReference type="PANTHER" id="PTHR45947:SF3">
    <property type="entry name" value="SULFOQUINOVOSYL TRANSFERASE SQD2"/>
    <property type="match status" value="1"/>
</dbReference>
<dbReference type="Pfam" id="PF00534">
    <property type="entry name" value="Glycos_transf_1"/>
    <property type="match status" value="1"/>
</dbReference>
<dbReference type="AlphaFoldDB" id="X0ZI27"/>
<dbReference type="SUPFAM" id="SSF53756">
    <property type="entry name" value="UDP-Glycosyltransferase/glycogen phosphorylase"/>
    <property type="match status" value="1"/>
</dbReference>
<sequence>MKILIINHFPLEGSGSGVYTKNLAKELTEIGHKVKVIFPENRKVSPEIFKMRPIMFMDDNTKDYEIDFNFPCFTSHPRSNTTFYQLNKKQMRDYINVMVRVTQEEADKFKPDIIHAQHLWITPYAAQKTGLPYVVTVHGTDLKGFKQDKRYHPYALKGAQNARKVITISKQVDRETKELYHIEDEKRKIVYNGYDTKLFKVKNVSRKEALEKFGINEIPDYIVSFTGKLAHFKGVDILLKAAKIYENQMKEKVLTLIAGNGVLYDELNKLKNFLELKNTFFLGYISDEQLIDLYNIADVSTVPSRSEPFGLVAIEALACGIPVVGTNQGGLPDFINEDIGTLVDVEDDIFCLV</sequence>
<dbReference type="Gene3D" id="3.40.50.2000">
    <property type="entry name" value="Glycogen Phosphorylase B"/>
    <property type="match status" value="2"/>
</dbReference>
<dbReference type="InterPro" id="IPR028098">
    <property type="entry name" value="Glyco_trans_4-like_N"/>
</dbReference>
<name>X0ZI27_9ZZZZ</name>
<dbReference type="CDD" id="cd03801">
    <property type="entry name" value="GT4_PimA-like"/>
    <property type="match status" value="1"/>
</dbReference>
<proteinExistence type="predicted"/>